<dbReference type="Pfam" id="PF02008">
    <property type="entry name" value="zf-CXXC"/>
    <property type="match status" value="1"/>
</dbReference>
<dbReference type="Pfam" id="PF00855">
    <property type="entry name" value="PWWP"/>
    <property type="match status" value="1"/>
</dbReference>
<proteinExistence type="predicted"/>
<feature type="compositionally biased region" description="Basic and acidic residues" evidence="6">
    <location>
        <begin position="548"/>
        <end position="563"/>
    </location>
</feature>
<keyword evidence="2 5" id="KW-0863">Zinc-finger</keyword>
<feature type="compositionally biased region" description="Basic and acidic residues" evidence="6">
    <location>
        <begin position="59"/>
        <end position="88"/>
    </location>
</feature>
<evidence type="ECO:0000256" key="1">
    <source>
        <dbReference type="ARBA" id="ARBA00022723"/>
    </source>
</evidence>
<dbReference type="SUPFAM" id="SSF63748">
    <property type="entry name" value="Tudor/PWWP/MBT"/>
    <property type="match status" value="1"/>
</dbReference>
<dbReference type="InterPro" id="IPR000313">
    <property type="entry name" value="PWWP_dom"/>
</dbReference>
<dbReference type="Proteomes" id="UP001165122">
    <property type="component" value="Unassembled WGS sequence"/>
</dbReference>
<protein>
    <submittedName>
        <fullName evidence="10">Uncharacterized protein</fullName>
    </submittedName>
</protein>
<evidence type="ECO:0000313" key="10">
    <source>
        <dbReference type="EMBL" id="GMI01805.1"/>
    </source>
</evidence>
<feature type="region of interest" description="Disordered" evidence="6">
    <location>
        <begin position="243"/>
        <end position="273"/>
    </location>
</feature>
<evidence type="ECO:0000256" key="2">
    <source>
        <dbReference type="ARBA" id="ARBA00022771"/>
    </source>
</evidence>
<dbReference type="PROSITE" id="PS01359">
    <property type="entry name" value="ZF_PHD_1"/>
    <property type="match status" value="1"/>
</dbReference>
<dbReference type="InterPro" id="IPR011011">
    <property type="entry name" value="Znf_FYVE_PHD"/>
</dbReference>
<keyword evidence="1" id="KW-0479">Metal-binding</keyword>
<feature type="compositionally biased region" description="Low complexity" evidence="6">
    <location>
        <begin position="564"/>
        <end position="587"/>
    </location>
</feature>
<keyword evidence="11" id="KW-1185">Reference proteome</keyword>
<evidence type="ECO:0000256" key="3">
    <source>
        <dbReference type="ARBA" id="ARBA00022833"/>
    </source>
</evidence>
<dbReference type="InterPro" id="IPR019787">
    <property type="entry name" value="Znf_PHD-finger"/>
</dbReference>
<evidence type="ECO:0000259" key="7">
    <source>
        <dbReference type="PROSITE" id="PS50016"/>
    </source>
</evidence>
<name>A0A9W7C2Y0_9STRA</name>
<evidence type="ECO:0000256" key="6">
    <source>
        <dbReference type="SAM" id="MobiDB-lite"/>
    </source>
</evidence>
<dbReference type="OrthoDB" id="49451at2759"/>
<feature type="domain" description="PHD-type" evidence="7">
    <location>
        <begin position="136"/>
        <end position="192"/>
    </location>
</feature>
<dbReference type="InterPro" id="IPR002857">
    <property type="entry name" value="Znf_CXXC"/>
</dbReference>
<feature type="domain" description="CXXC-type" evidence="9">
    <location>
        <begin position="5"/>
        <end position="51"/>
    </location>
</feature>
<dbReference type="PROSITE" id="PS50812">
    <property type="entry name" value="PWWP"/>
    <property type="match status" value="1"/>
</dbReference>
<dbReference type="GO" id="GO:0003677">
    <property type="term" value="F:DNA binding"/>
    <property type="evidence" value="ECO:0007669"/>
    <property type="project" value="UniProtKB-KW"/>
</dbReference>
<reference evidence="11" key="1">
    <citation type="journal article" date="2023" name="Commun. Biol.">
        <title>Genome analysis of Parmales, the sister group of diatoms, reveals the evolutionary specialization of diatoms from phago-mixotrophs to photoautotrophs.</title>
        <authorList>
            <person name="Ban H."/>
            <person name="Sato S."/>
            <person name="Yoshikawa S."/>
            <person name="Yamada K."/>
            <person name="Nakamura Y."/>
            <person name="Ichinomiya M."/>
            <person name="Sato N."/>
            <person name="Blanc-Mathieu R."/>
            <person name="Endo H."/>
            <person name="Kuwata A."/>
            <person name="Ogata H."/>
        </authorList>
    </citation>
    <scope>NUCLEOTIDE SEQUENCE [LARGE SCALE GENOMIC DNA]</scope>
    <source>
        <strain evidence="11">NIES 3700</strain>
    </source>
</reference>
<dbReference type="AlphaFoldDB" id="A0A9W7C2Y0"/>
<evidence type="ECO:0000256" key="5">
    <source>
        <dbReference type="PROSITE-ProRule" id="PRU00146"/>
    </source>
</evidence>
<feature type="region of interest" description="Disordered" evidence="6">
    <location>
        <begin position="59"/>
        <end position="104"/>
    </location>
</feature>
<dbReference type="InterPro" id="IPR013083">
    <property type="entry name" value="Znf_RING/FYVE/PHD"/>
</dbReference>
<feature type="compositionally biased region" description="Low complexity" evidence="6">
    <location>
        <begin position="249"/>
        <end position="259"/>
    </location>
</feature>
<evidence type="ECO:0000259" key="8">
    <source>
        <dbReference type="PROSITE" id="PS50812"/>
    </source>
</evidence>
<dbReference type="Gene3D" id="3.30.40.10">
    <property type="entry name" value="Zinc/RING finger domain, C3HC4 (zinc finger)"/>
    <property type="match status" value="1"/>
</dbReference>
<dbReference type="SUPFAM" id="SSF57903">
    <property type="entry name" value="FYVE/PHD zinc finger"/>
    <property type="match status" value="1"/>
</dbReference>
<evidence type="ECO:0000256" key="4">
    <source>
        <dbReference type="ARBA" id="ARBA00023125"/>
    </source>
</evidence>
<dbReference type="PROSITE" id="PS51058">
    <property type="entry name" value="ZF_CXXC"/>
    <property type="match status" value="1"/>
</dbReference>
<keyword evidence="3" id="KW-0862">Zinc</keyword>
<keyword evidence="4" id="KW-0238">DNA-binding</keyword>
<dbReference type="InterPro" id="IPR001965">
    <property type="entry name" value="Znf_PHD"/>
</dbReference>
<dbReference type="SMART" id="SM00249">
    <property type="entry name" value="PHD"/>
    <property type="match status" value="1"/>
</dbReference>
<evidence type="ECO:0000259" key="9">
    <source>
        <dbReference type="PROSITE" id="PS51058"/>
    </source>
</evidence>
<dbReference type="InterPro" id="IPR019786">
    <property type="entry name" value="Zinc_finger_PHD-type_CS"/>
</dbReference>
<evidence type="ECO:0000313" key="11">
    <source>
        <dbReference type="Proteomes" id="UP001165122"/>
    </source>
</evidence>
<comment type="caution">
    <text evidence="10">The sequence shown here is derived from an EMBL/GenBank/DDBJ whole genome shotgun (WGS) entry which is preliminary data.</text>
</comment>
<sequence length="652" mass="72183">MGPKKSGRRVRCGKCDGCLARECGKCKACVNMVRNGGPGTLRLPCQERKCLELLPPNKAEIERQKREREEREKKEKEEKAATEADSKKKSASSKSQSHSKEKTGLTMITAIPPSGREYRSGLWRDPCGEIINYDVDGICAGCNGERDKEATEAGEAILLCDGKFCSREYHLKCAGLEAVPDTEFFCPQCCIMGTSKDLNNYFEIGESEKSMRGSSRAYVEGMLKEVLPTSTKVKSELPNYKQTHKKLLKQSSQPATSTSPTPPPKNPTLDLTPNSELSSIGEVFVGNSIRLFIPSDAGGVYHVGRIIDFRRHFKPFVATTEKRIKGTREEEEKWRELNGQEQEDLYGEGAYKELEFLVRFRAGTGGRKVPVHRWLVLEEHAVAVSSAVIWGKAPSNPWWPAQVICRSALEVAISEVSEEAEGICLANSKSKGVHTERVLVLFFGEQTNCELEVGKETANFLSPKFEAERDSQDNFLCVAVALAQVELEEQRRVKVWFNVKGQEADQGEAFVNSVAATANSSNPNSSNSNSSNHKPSAQNANDMDLNDEIQRASDRRRIKDKFENSNNTSNKINSNSDSDSSSDDNNNAMPSIPPVQSPFIAKGLHHTIVDVLTSDSTPGSKRKRLQSVKINKVNNDNVAASQTSNRLKNGKR</sequence>
<dbReference type="PROSITE" id="PS50016">
    <property type="entry name" value="ZF_PHD_2"/>
    <property type="match status" value="1"/>
</dbReference>
<dbReference type="GO" id="GO:0008270">
    <property type="term" value="F:zinc ion binding"/>
    <property type="evidence" value="ECO:0007669"/>
    <property type="project" value="UniProtKB-KW"/>
</dbReference>
<accession>A0A9W7C2Y0</accession>
<dbReference type="Gene3D" id="2.30.30.140">
    <property type="match status" value="1"/>
</dbReference>
<feature type="compositionally biased region" description="Low complexity" evidence="6">
    <location>
        <begin position="517"/>
        <end position="532"/>
    </location>
</feature>
<gene>
    <name evidence="10" type="ORF">TrLO_g3139</name>
</gene>
<dbReference type="CDD" id="cd05162">
    <property type="entry name" value="PWWP"/>
    <property type="match status" value="1"/>
</dbReference>
<feature type="region of interest" description="Disordered" evidence="6">
    <location>
        <begin position="517"/>
        <end position="598"/>
    </location>
</feature>
<feature type="domain" description="PWWP" evidence="8">
    <location>
        <begin position="385"/>
        <end position="450"/>
    </location>
</feature>
<dbReference type="EMBL" id="BRXW01000037">
    <property type="protein sequence ID" value="GMI01805.1"/>
    <property type="molecule type" value="Genomic_DNA"/>
</dbReference>
<organism evidence="10 11">
    <name type="scientific">Triparma laevis f. longispina</name>
    <dbReference type="NCBI Taxonomy" id="1714387"/>
    <lineage>
        <taxon>Eukaryota</taxon>
        <taxon>Sar</taxon>
        <taxon>Stramenopiles</taxon>
        <taxon>Ochrophyta</taxon>
        <taxon>Bolidophyceae</taxon>
        <taxon>Parmales</taxon>
        <taxon>Triparmaceae</taxon>
        <taxon>Triparma</taxon>
    </lineage>
</organism>